<dbReference type="InterPro" id="IPR020311">
    <property type="entry name" value="Uncharacterised_Rv0898c"/>
</dbReference>
<reference evidence="2 3" key="1">
    <citation type="journal article" date="2019" name="Emerg. Microbes Infect.">
        <title>Comprehensive subspecies identification of 175 nontuberculous mycobacteria species based on 7547 genomic profiles.</title>
        <authorList>
            <person name="Matsumoto Y."/>
            <person name="Kinjo T."/>
            <person name="Motooka D."/>
            <person name="Nabeya D."/>
            <person name="Jung N."/>
            <person name="Uechi K."/>
            <person name="Horii T."/>
            <person name="Iida T."/>
            <person name="Fujita J."/>
            <person name="Nakamura S."/>
        </authorList>
    </citation>
    <scope>NUCLEOTIDE SEQUENCE [LARGE SCALE GENOMIC DNA]</scope>
    <source>
        <strain evidence="2 3">JCM 6399</strain>
    </source>
</reference>
<evidence type="ECO:0000256" key="1">
    <source>
        <dbReference type="SAM" id="MobiDB-lite"/>
    </source>
</evidence>
<evidence type="ECO:0000313" key="2">
    <source>
        <dbReference type="EMBL" id="BBY93872.1"/>
    </source>
</evidence>
<dbReference type="KEGG" id="mgau:MGALJ_35410"/>
<proteinExistence type="predicted"/>
<dbReference type="Pfam" id="PF10944">
    <property type="entry name" value="DUF2630"/>
    <property type="match status" value="1"/>
</dbReference>
<protein>
    <recommendedName>
        <fullName evidence="4">DUF2630 domain-containing protein</fullName>
    </recommendedName>
</protein>
<accession>A0A9W4BGL3</accession>
<sequence>MNSISGFCPELEVTVFTVVGHTEAMAKDQDILDQVNQLVAEEKELRAQLQHREIDESEEHDRLRALEVQLDQCWDLLRQRRALRETGGDPGAASVRPPDEVEGYLN</sequence>
<dbReference type="EMBL" id="AP022601">
    <property type="protein sequence ID" value="BBY93872.1"/>
    <property type="molecule type" value="Genomic_DNA"/>
</dbReference>
<gene>
    <name evidence="2" type="ORF">MGALJ_35410</name>
</gene>
<name>A0A9W4BGL3_9MYCO</name>
<dbReference type="Proteomes" id="UP000465785">
    <property type="component" value="Chromosome"/>
</dbReference>
<organism evidence="2 3">
    <name type="scientific">Mycobacterium gallinarum</name>
    <dbReference type="NCBI Taxonomy" id="39689"/>
    <lineage>
        <taxon>Bacteria</taxon>
        <taxon>Bacillati</taxon>
        <taxon>Actinomycetota</taxon>
        <taxon>Actinomycetes</taxon>
        <taxon>Mycobacteriales</taxon>
        <taxon>Mycobacteriaceae</taxon>
        <taxon>Mycobacterium</taxon>
    </lineage>
</organism>
<evidence type="ECO:0000313" key="3">
    <source>
        <dbReference type="Proteomes" id="UP000465785"/>
    </source>
</evidence>
<dbReference type="AlphaFoldDB" id="A0A9W4BGL3"/>
<keyword evidence="3" id="KW-1185">Reference proteome</keyword>
<evidence type="ECO:0008006" key="4">
    <source>
        <dbReference type="Google" id="ProtNLM"/>
    </source>
</evidence>
<feature type="region of interest" description="Disordered" evidence="1">
    <location>
        <begin position="85"/>
        <end position="106"/>
    </location>
</feature>